<evidence type="ECO:0000313" key="2">
    <source>
        <dbReference type="Proteomes" id="UP001580407"/>
    </source>
</evidence>
<dbReference type="Proteomes" id="UP001580407">
    <property type="component" value="Unassembled WGS sequence"/>
</dbReference>
<organism evidence="1 2">
    <name type="scientific">Paenibacillus terreus</name>
    <dbReference type="NCBI Taxonomy" id="1387834"/>
    <lineage>
        <taxon>Bacteria</taxon>
        <taxon>Bacillati</taxon>
        <taxon>Bacillota</taxon>
        <taxon>Bacilli</taxon>
        <taxon>Bacillales</taxon>
        <taxon>Paenibacillaceae</taxon>
        <taxon>Paenibacillus</taxon>
    </lineage>
</organism>
<evidence type="ECO:0000313" key="1">
    <source>
        <dbReference type="EMBL" id="MFB5681777.1"/>
    </source>
</evidence>
<comment type="caution">
    <text evidence="1">The sequence shown here is derived from an EMBL/GenBank/DDBJ whole genome shotgun (WGS) entry which is preliminary data.</text>
</comment>
<keyword evidence="2" id="KW-1185">Reference proteome</keyword>
<proteinExistence type="predicted"/>
<accession>A0ABV5B8E7</accession>
<reference evidence="1 2" key="1">
    <citation type="submission" date="2024-09" db="EMBL/GenBank/DDBJ databases">
        <authorList>
            <person name="Ruan L."/>
        </authorList>
    </citation>
    <scope>NUCLEOTIDE SEQUENCE [LARGE SCALE GENOMIC DNA]</scope>
    <source>
        <strain evidence="1 2">D33</strain>
    </source>
</reference>
<dbReference type="RefSeq" id="WP_375525553.1">
    <property type="nucleotide sequence ID" value="NZ_JBHILM010000012.1"/>
</dbReference>
<protein>
    <submittedName>
        <fullName evidence="1">Uncharacterized protein</fullName>
    </submittedName>
</protein>
<dbReference type="EMBL" id="JBHILM010000012">
    <property type="protein sequence ID" value="MFB5681777.1"/>
    <property type="molecule type" value="Genomic_DNA"/>
</dbReference>
<sequence>MIRNRKERCVLNNGVEMPWLGLNEMLVGEEVKRYGLPGREPFITIRL</sequence>
<gene>
    <name evidence="1" type="ORF">ACE3NQ_12720</name>
</gene>
<name>A0ABV5B8E7_9BACL</name>